<dbReference type="InterPro" id="IPR003173">
    <property type="entry name" value="PC4_C"/>
</dbReference>
<keyword evidence="5" id="KW-0804">Transcription</keyword>
<feature type="domain" description="Transcriptional coactivator p15 (PC4) C-terminal" evidence="8">
    <location>
        <begin position="85"/>
        <end position="133"/>
    </location>
</feature>
<proteinExistence type="inferred from homology"/>
<comment type="subcellular location">
    <subcellularLocation>
        <location evidence="1">Nucleus</location>
    </subcellularLocation>
</comment>
<reference evidence="9" key="1">
    <citation type="journal article" date="2020" name="Stud. Mycol.">
        <title>101 Dothideomycetes genomes: a test case for predicting lifestyles and emergence of pathogens.</title>
        <authorList>
            <person name="Haridas S."/>
            <person name="Albert R."/>
            <person name="Binder M."/>
            <person name="Bloem J."/>
            <person name="Labutti K."/>
            <person name="Salamov A."/>
            <person name="Andreopoulos B."/>
            <person name="Baker S."/>
            <person name="Barry K."/>
            <person name="Bills G."/>
            <person name="Bluhm B."/>
            <person name="Cannon C."/>
            <person name="Castanera R."/>
            <person name="Culley D."/>
            <person name="Daum C."/>
            <person name="Ezra D."/>
            <person name="Gonzalez J."/>
            <person name="Henrissat B."/>
            <person name="Kuo A."/>
            <person name="Liang C."/>
            <person name="Lipzen A."/>
            <person name="Lutzoni F."/>
            <person name="Magnuson J."/>
            <person name="Mondo S."/>
            <person name="Nolan M."/>
            <person name="Ohm R."/>
            <person name="Pangilinan J."/>
            <person name="Park H.-J."/>
            <person name="Ramirez L."/>
            <person name="Alfaro M."/>
            <person name="Sun H."/>
            <person name="Tritt A."/>
            <person name="Yoshinaga Y."/>
            <person name="Zwiers L.-H."/>
            <person name="Turgeon B."/>
            <person name="Goodwin S."/>
            <person name="Spatafora J."/>
            <person name="Crous P."/>
            <person name="Grigoriev I."/>
        </authorList>
    </citation>
    <scope>NUCLEOTIDE SEQUENCE</scope>
    <source>
        <strain evidence="9">HMLAC05119</strain>
    </source>
</reference>
<evidence type="ECO:0000259" key="8">
    <source>
        <dbReference type="Pfam" id="PF02229"/>
    </source>
</evidence>
<protein>
    <submittedName>
        <fullName evidence="9">Transcriptional Coactivator p15-domain-containing protein</fullName>
    </submittedName>
</protein>
<dbReference type="GO" id="GO:0003677">
    <property type="term" value="F:DNA binding"/>
    <property type="evidence" value="ECO:0007669"/>
    <property type="project" value="UniProtKB-KW"/>
</dbReference>
<evidence type="ECO:0000256" key="6">
    <source>
        <dbReference type="ARBA" id="ARBA00023242"/>
    </source>
</evidence>
<evidence type="ECO:0000256" key="7">
    <source>
        <dbReference type="SAM" id="MobiDB-lite"/>
    </source>
</evidence>
<dbReference type="Pfam" id="PF02229">
    <property type="entry name" value="PC4"/>
    <property type="match status" value="1"/>
</dbReference>
<feature type="region of interest" description="Disordered" evidence="7">
    <location>
        <begin position="164"/>
        <end position="183"/>
    </location>
</feature>
<evidence type="ECO:0000256" key="1">
    <source>
        <dbReference type="ARBA" id="ARBA00004123"/>
    </source>
</evidence>
<feature type="region of interest" description="Disordered" evidence="7">
    <location>
        <begin position="1"/>
        <end position="79"/>
    </location>
</feature>
<evidence type="ECO:0000256" key="2">
    <source>
        <dbReference type="ARBA" id="ARBA00009001"/>
    </source>
</evidence>
<name>A0A6A5QMG6_AMPQU</name>
<dbReference type="InterPro" id="IPR045125">
    <property type="entry name" value="Sub1/Tcp4-like"/>
</dbReference>
<dbReference type="InterPro" id="IPR009044">
    <property type="entry name" value="ssDNA-bd_transcriptional_reg"/>
</dbReference>
<dbReference type="EMBL" id="ML979135">
    <property type="protein sequence ID" value="KAF1915970.1"/>
    <property type="molecule type" value="Genomic_DNA"/>
</dbReference>
<evidence type="ECO:0000313" key="9">
    <source>
        <dbReference type="EMBL" id="KAF1915970.1"/>
    </source>
</evidence>
<keyword evidence="3" id="KW-0805">Transcription regulation</keyword>
<keyword evidence="6" id="KW-0539">Nucleus</keyword>
<evidence type="ECO:0000256" key="4">
    <source>
        <dbReference type="ARBA" id="ARBA00023125"/>
    </source>
</evidence>
<gene>
    <name evidence="9" type="ORF">BDU57DRAFT_556291</name>
</gene>
<evidence type="ECO:0000256" key="5">
    <source>
        <dbReference type="ARBA" id="ARBA00023163"/>
    </source>
</evidence>
<dbReference type="PANTHER" id="PTHR13215">
    <property type="entry name" value="RNA POLYMERASE II TRANSCRIPTIONAL COACTIVATOR"/>
    <property type="match status" value="1"/>
</dbReference>
<dbReference type="Gene3D" id="2.30.31.10">
    <property type="entry name" value="Transcriptional Coactivator Pc4, Chain A"/>
    <property type="match status" value="1"/>
</dbReference>
<comment type="similarity">
    <text evidence="2">Belongs to the transcriptional coactivator PC4 family.</text>
</comment>
<evidence type="ECO:0000256" key="3">
    <source>
        <dbReference type="ARBA" id="ARBA00023015"/>
    </source>
</evidence>
<dbReference type="GO" id="GO:0003713">
    <property type="term" value="F:transcription coactivator activity"/>
    <property type="evidence" value="ECO:0007669"/>
    <property type="project" value="InterPro"/>
</dbReference>
<dbReference type="SUPFAM" id="SSF54447">
    <property type="entry name" value="ssDNA-binding transcriptional regulator domain"/>
    <property type="match status" value="1"/>
</dbReference>
<dbReference type="GO" id="GO:0060261">
    <property type="term" value="P:positive regulation of transcription initiation by RNA polymerase II"/>
    <property type="evidence" value="ECO:0007669"/>
    <property type="project" value="InterPro"/>
</dbReference>
<keyword evidence="4" id="KW-0238">DNA-binding</keyword>
<sequence length="183" mass="19955">MAGFKRGGARGGGGLKKGFAKKRAGSDDEETAPRASKKTKADEEEDSTPFIPELKTDGDNQHYVGVSRQGRRRENKTDNVKLAANGKRRVTVREFKDNILIDIREYYNDDTGESKPGKKGISLNLDQYNTLVAALPLIEVALAEKNVQAARPEYEADLSVAKEAVGDEENAAKATGGEEENEN</sequence>
<feature type="compositionally biased region" description="Gly residues" evidence="7">
    <location>
        <begin position="1"/>
        <end position="16"/>
    </location>
</feature>
<dbReference type="GO" id="GO:0005634">
    <property type="term" value="C:nucleus"/>
    <property type="evidence" value="ECO:0007669"/>
    <property type="project" value="UniProtKB-SubCell"/>
</dbReference>
<organism evidence="9 10">
    <name type="scientific">Ampelomyces quisqualis</name>
    <name type="common">Powdery mildew agent</name>
    <dbReference type="NCBI Taxonomy" id="50730"/>
    <lineage>
        <taxon>Eukaryota</taxon>
        <taxon>Fungi</taxon>
        <taxon>Dikarya</taxon>
        <taxon>Ascomycota</taxon>
        <taxon>Pezizomycotina</taxon>
        <taxon>Dothideomycetes</taxon>
        <taxon>Pleosporomycetidae</taxon>
        <taxon>Pleosporales</taxon>
        <taxon>Pleosporineae</taxon>
        <taxon>Phaeosphaeriaceae</taxon>
        <taxon>Ampelomyces</taxon>
    </lineage>
</organism>
<evidence type="ECO:0000313" key="10">
    <source>
        <dbReference type="Proteomes" id="UP000800096"/>
    </source>
</evidence>
<dbReference type="Proteomes" id="UP000800096">
    <property type="component" value="Unassembled WGS sequence"/>
</dbReference>
<dbReference type="OrthoDB" id="2505440at2759"/>
<dbReference type="AlphaFoldDB" id="A0A6A5QMG6"/>
<keyword evidence="10" id="KW-1185">Reference proteome</keyword>
<accession>A0A6A5QMG6</accession>